<keyword evidence="1" id="KW-0238">DNA-binding</keyword>
<accession>A0A3R7P4H6</accession>
<feature type="compositionally biased region" description="Basic and acidic residues" evidence="2">
    <location>
        <begin position="83"/>
        <end position="96"/>
    </location>
</feature>
<feature type="DNA-binding region" description="HMG box" evidence="1">
    <location>
        <begin position="137"/>
        <end position="196"/>
    </location>
</feature>
<evidence type="ECO:0000259" key="3">
    <source>
        <dbReference type="PROSITE" id="PS50118"/>
    </source>
</evidence>
<dbReference type="CDD" id="cd00084">
    <property type="entry name" value="HMG-box_SF"/>
    <property type="match status" value="1"/>
</dbReference>
<evidence type="ECO:0000256" key="2">
    <source>
        <dbReference type="SAM" id="MobiDB-lite"/>
    </source>
</evidence>
<dbReference type="STRING" id="6689.A0A3R7P4H6"/>
<evidence type="ECO:0000313" key="4">
    <source>
        <dbReference type="EMBL" id="ROT75196.1"/>
    </source>
</evidence>
<keyword evidence="1" id="KW-0539">Nucleus</keyword>
<dbReference type="PANTHER" id="PTHR46584:SF1">
    <property type="entry name" value="HMG DOMAIN-CONTAINING PROTEIN 4"/>
    <property type="match status" value="1"/>
</dbReference>
<dbReference type="AlphaFoldDB" id="A0A3R7P4H6"/>
<gene>
    <name evidence="4" type="ORF">C7M84_006280</name>
</gene>
<dbReference type="PROSITE" id="PS50118">
    <property type="entry name" value="HMG_BOX_2"/>
    <property type="match status" value="1"/>
</dbReference>
<evidence type="ECO:0000256" key="1">
    <source>
        <dbReference type="PROSITE-ProRule" id="PRU00267"/>
    </source>
</evidence>
<evidence type="ECO:0000313" key="5">
    <source>
        <dbReference type="Proteomes" id="UP000283509"/>
    </source>
</evidence>
<dbReference type="GO" id="GO:0003677">
    <property type="term" value="F:DNA binding"/>
    <property type="evidence" value="ECO:0007669"/>
    <property type="project" value="UniProtKB-UniRule"/>
</dbReference>
<dbReference type="EMBL" id="QCYY01001803">
    <property type="protein sequence ID" value="ROT75196.1"/>
    <property type="molecule type" value="Genomic_DNA"/>
</dbReference>
<feature type="compositionally biased region" description="Acidic residues" evidence="2">
    <location>
        <begin position="61"/>
        <end position="82"/>
    </location>
</feature>
<proteinExistence type="predicted"/>
<dbReference type="InterPro" id="IPR009071">
    <property type="entry name" value="HMG_box_dom"/>
</dbReference>
<dbReference type="GO" id="GO:0005634">
    <property type="term" value="C:nucleus"/>
    <property type="evidence" value="ECO:0007669"/>
    <property type="project" value="UniProtKB-UniRule"/>
</dbReference>
<dbReference type="PANTHER" id="PTHR46584">
    <property type="entry name" value="HMG DOMAIN-CONTAINING PROTEIN 4"/>
    <property type="match status" value="1"/>
</dbReference>
<reference evidence="4 5" key="1">
    <citation type="submission" date="2018-04" db="EMBL/GenBank/DDBJ databases">
        <authorList>
            <person name="Zhang X."/>
            <person name="Yuan J."/>
            <person name="Li F."/>
            <person name="Xiang J."/>
        </authorList>
    </citation>
    <scope>NUCLEOTIDE SEQUENCE [LARGE SCALE GENOMIC DNA]</scope>
    <source>
        <tissue evidence="4">Muscle</tissue>
    </source>
</reference>
<reference evidence="4 5" key="2">
    <citation type="submission" date="2019-01" db="EMBL/GenBank/DDBJ databases">
        <title>The decoding of complex shrimp genome reveals the adaptation for benthos swimmer, frequently molting mechanism and breeding impact on genome.</title>
        <authorList>
            <person name="Sun Y."/>
            <person name="Gao Y."/>
            <person name="Yu Y."/>
        </authorList>
    </citation>
    <scope>NUCLEOTIDE SEQUENCE [LARGE SCALE GENOMIC DNA]</scope>
    <source>
        <tissue evidence="4">Muscle</tissue>
    </source>
</reference>
<comment type="caution">
    <text evidence="4">The sequence shown here is derived from an EMBL/GenBank/DDBJ whole genome shotgun (WGS) entry which is preliminary data.</text>
</comment>
<feature type="compositionally biased region" description="Polar residues" evidence="2">
    <location>
        <begin position="1"/>
        <end position="11"/>
    </location>
</feature>
<dbReference type="OrthoDB" id="4777606at2759"/>
<keyword evidence="5" id="KW-1185">Reference proteome</keyword>
<feature type="compositionally biased region" description="Polar residues" evidence="2">
    <location>
        <begin position="199"/>
        <end position="222"/>
    </location>
</feature>
<feature type="region of interest" description="Disordered" evidence="2">
    <location>
        <begin position="194"/>
        <end position="285"/>
    </location>
</feature>
<dbReference type="InterPro" id="IPR042477">
    <property type="entry name" value="HMGXB4"/>
</dbReference>
<dbReference type="Proteomes" id="UP000283509">
    <property type="component" value="Unassembled WGS sequence"/>
</dbReference>
<organism evidence="4 5">
    <name type="scientific">Penaeus vannamei</name>
    <name type="common">Whiteleg shrimp</name>
    <name type="synonym">Litopenaeus vannamei</name>
    <dbReference type="NCBI Taxonomy" id="6689"/>
    <lineage>
        <taxon>Eukaryota</taxon>
        <taxon>Metazoa</taxon>
        <taxon>Ecdysozoa</taxon>
        <taxon>Arthropoda</taxon>
        <taxon>Crustacea</taxon>
        <taxon>Multicrustacea</taxon>
        <taxon>Malacostraca</taxon>
        <taxon>Eumalacostraca</taxon>
        <taxon>Eucarida</taxon>
        <taxon>Decapoda</taxon>
        <taxon>Dendrobranchiata</taxon>
        <taxon>Penaeoidea</taxon>
        <taxon>Penaeidae</taxon>
        <taxon>Penaeus</taxon>
    </lineage>
</organism>
<feature type="region of interest" description="Disordered" evidence="2">
    <location>
        <begin position="1"/>
        <end position="102"/>
    </location>
</feature>
<dbReference type="SUPFAM" id="SSF47095">
    <property type="entry name" value="HMG-box"/>
    <property type="match status" value="1"/>
</dbReference>
<feature type="domain" description="HMG box" evidence="3">
    <location>
        <begin position="137"/>
        <end position="196"/>
    </location>
</feature>
<protein>
    <submittedName>
        <fullName evidence="4">Putative HMG box-containing protein 4</fullName>
    </submittedName>
</protein>
<dbReference type="Pfam" id="PF00505">
    <property type="entry name" value="HMG_box"/>
    <property type="match status" value="1"/>
</dbReference>
<dbReference type="InterPro" id="IPR036910">
    <property type="entry name" value="HMG_box_dom_sf"/>
</dbReference>
<name>A0A3R7P4H6_PENVA</name>
<dbReference type="Gene3D" id="1.10.30.10">
    <property type="entry name" value="High mobility group box domain"/>
    <property type="match status" value="1"/>
</dbReference>
<sequence length="349" mass="38501">MESPVKNTSGESPDVTGVSRSGRVRKKSSKLADFESPDEIDTRFKRKTDRPQKSPQKGSDVYDESDGEMDDDLLEVKDDEGNDPLHVDDDSTDMPRETSNYSQAQSLYLSEKQGKKNIMLKDGQVVQRKKAQRKDKGKSRFTAYMLWAREIRPGIIQANPNMDFSAVNKRLGELWALVPTTQKYNWKRRAKRLAAKGNQKGSMISTGKAAKQSQNTARSNLINKGGVKPQQVVRTSAKQSDVGPPAPTQKAHTSTPKAKNSYAKFKFEKNKTGGGPPPAPKEKDTTGSLMVIQQERDPLHNAWDMDAGLQEQGVGDAAVTWIAASTSEDDHPSGIRTSGATEMLEDACF</sequence>
<dbReference type="SMART" id="SM00398">
    <property type="entry name" value="HMG"/>
    <property type="match status" value="1"/>
</dbReference>